<dbReference type="Proteomes" id="UP000199475">
    <property type="component" value="Unassembled WGS sequence"/>
</dbReference>
<gene>
    <name evidence="3" type="ORF">SAMN04488242_2122</name>
</gene>
<feature type="non-terminal residue" evidence="3">
    <location>
        <position position="1"/>
    </location>
</feature>
<feature type="domain" description="DUF222" evidence="2">
    <location>
        <begin position="67"/>
        <end position="335"/>
    </location>
</feature>
<dbReference type="EMBL" id="FNGP01000003">
    <property type="protein sequence ID" value="SDL58707.1"/>
    <property type="molecule type" value="Genomic_DNA"/>
</dbReference>
<evidence type="ECO:0000259" key="2">
    <source>
        <dbReference type="Pfam" id="PF02720"/>
    </source>
</evidence>
<dbReference type="STRING" id="686624.SAMN04488242_2122"/>
<evidence type="ECO:0000313" key="4">
    <source>
        <dbReference type="Proteomes" id="UP000199475"/>
    </source>
</evidence>
<dbReference type="AlphaFoldDB" id="A0A1G9LAD5"/>
<dbReference type="Pfam" id="PF02720">
    <property type="entry name" value="DUF222"/>
    <property type="match status" value="1"/>
</dbReference>
<keyword evidence="4" id="KW-1185">Reference proteome</keyword>
<evidence type="ECO:0000256" key="1">
    <source>
        <dbReference type="SAM" id="MobiDB-lite"/>
    </source>
</evidence>
<feature type="region of interest" description="Disordered" evidence="1">
    <location>
        <begin position="418"/>
        <end position="455"/>
    </location>
</feature>
<reference evidence="3 4" key="1">
    <citation type="submission" date="2016-10" db="EMBL/GenBank/DDBJ databases">
        <authorList>
            <person name="de Groot N.N."/>
        </authorList>
    </citation>
    <scope>NUCLEOTIDE SEQUENCE [LARGE SCALE GENOMIC DNA]</scope>
    <source>
        <strain evidence="3 4">CGMCC 1.9159</strain>
    </source>
</reference>
<sequence>ARRIVHMFEMVPMTSADAFAAVAHAHEHRRAAEVAEKIALLRAAELYEVDRDAIWAVTEQEIQAGSDGTPLVGEFLAHELAGLLGVSPESALWQLGQVLDLRHRHPALWEAFLAGTVWFWQAAKIVQACSELSAEAVAVIDRRTAHALQLWPWTRVMHHLPAWIIDADPAHAATKAASARQSRGVHIGRIEDGHCTLNGRLAAEDGIALDEALDAIAATLPAPELPEWLEDATDGHKANYRHDQRRATAAGILARQAFGQDALPVELIVHVDANDLTHGTGAARIERWGTILTQHLPEFLTGSTVTVRPVLDPAGLSALDGYEPSAAMRLALQVRNPVDVFPYGTRQARACDLDHTEPYRFDGHTRGQTGMQNLGPLSRRSHRAKTHGGWQLTQPEPGVFHWRSPAGYEYLVTATGTTRISAPPPRPSPCFIEPEPDPWEDPPPSDPTSSRPIQPELIAWLIAQHTLTNAAA</sequence>
<dbReference type="RefSeq" id="WP_218118430.1">
    <property type="nucleotide sequence ID" value="NZ_FNGP01000003.1"/>
</dbReference>
<feature type="region of interest" description="Disordered" evidence="1">
    <location>
        <begin position="359"/>
        <end position="381"/>
    </location>
</feature>
<protein>
    <recommendedName>
        <fullName evidence="2">DUF222 domain-containing protein</fullName>
    </recommendedName>
</protein>
<proteinExistence type="predicted"/>
<evidence type="ECO:0000313" key="3">
    <source>
        <dbReference type="EMBL" id="SDL58707.1"/>
    </source>
</evidence>
<name>A0A1G9LAD5_9ACTN</name>
<organism evidence="3 4">
    <name type="scientific">Tessaracoccus oleiagri</name>
    <dbReference type="NCBI Taxonomy" id="686624"/>
    <lineage>
        <taxon>Bacteria</taxon>
        <taxon>Bacillati</taxon>
        <taxon>Actinomycetota</taxon>
        <taxon>Actinomycetes</taxon>
        <taxon>Propionibacteriales</taxon>
        <taxon>Propionibacteriaceae</taxon>
        <taxon>Tessaracoccus</taxon>
    </lineage>
</organism>
<accession>A0A1G9LAD5</accession>
<dbReference type="InterPro" id="IPR003870">
    <property type="entry name" value="DUF222"/>
</dbReference>